<evidence type="ECO:0000256" key="1">
    <source>
        <dbReference type="ARBA" id="ARBA00004141"/>
    </source>
</evidence>
<protein>
    <recommendedName>
        <fullName evidence="10">EF-hand domain-containing protein</fullName>
    </recommendedName>
</protein>
<evidence type="ECO:0000256" key="7">
    <source>
        <dbReference type="PIRNR" id="PIRNR037470"/>
    </source>
</evidence>
<dbReference type="InterPro" id="IPR022764">
    <property type="entry name" value="Peptidase_S54_rhomboid_dom"/>
</dbReference>
<evidence type="ECO:0000256" key="9">
    <source>
        <dbReference type="SAM" id="Phobius"/>
    </source>
</evidence>
<comment type="subcellular location">
    <subcellularLocation>
        <location evidence="1">Membrane</location>
        <topology evidence="1">Multi-pass membrane protein</topology>
    </subcellularLocation>
</comment>
<evidence type="ECO:0000313" key="12">
    <source>
        <dbReference type="Proteomes" id="UP001159042"/>
    </source>
</evidence>
<dbReference type="Pfam" id="PF01694">
    <property type="entry name" value="Rhomboid"/>
    <property type="match status" value="1"/>
</dbReference>
<name>A0AAV8VSY2_9CUCU</name>
<evidence type="ECO:0000259" key="10">
    <source>
        <dbReference type="PROSITE" id="PS50222"/>
    </source>
</evidence>
<feature type="domain" description="EF-hand" evidence="10">
    <location>
        <begin position="18"/>
        <end position="52"/>
    </location>
</feature>
<dbReference type="SUPFAM" id="SSF47473">
    <property type="entry name" value="EF-hand"/>
    <property type="match status" value="1"/>
</dbReference>
<dbReference type="SUPFAM" id="SSF144091">
    <property type="entry name" value="Rhomboid-like"/>
    <property type="match status" value="1"/>
</dbReference>
<reference evidence="11 12" key="1">
    <citation type="journal article" date="2023" name="Insect Mol. Biol.">
        <title>Genome sequencing provides insights into the evolution of gene families encoding plant cell wall-degrading enzymes in longhorned beetles.</title>
        <authorList>
            <person name="Shin N.R."/>
            <person name="Okamura Y."/>
            <person name="Kirsch R."/>
            <person name="Pauchet Y."/>
        </authorList>
    </citation>
    <scope>NUCLEOTIDE SEQUENCE [LARGE SCALE GENOMIC DNA]</scope>
    <source>
        <strain evidence="11">EAD_L_NR</strain>
    </source>
</reference>
<keyword evidence="3 9" id="KW-0812">Transmembrane</keyword>
<dbReference type="PROSITE" id="PS50222">
    <property type="entry name" value="EF_HAND_2"/>
    <property type="match status" value="2"/>
</dbReference>
<keyword evidence="6 9" id="KW-0472">Membrane</keyword>
<evidence type="ECO:0000256" key="8">
    <source>
        <dbReference type="PIRSR" id="PIRSR037470-50"/>
    </source>
</evidence>
<dbReference type="GO" id="GO:0005509">
    <property type="term" value="F:calcium ion binding"/>
    <property type="evidence" value="ECO:0007669"/>
    <property type="project" value="InterPro"/>
</dbReference>
<feature type="transmembrane region" description="Helical" evidence="9">
    <location>
        <begin position="194"/>
        <end position="219"/>
    </location>
</feature>
<dbReference type="InterPro" id="IPR035952">
    <property type="entry name" value="Rhomboid-like_sf"/>
</dbReference>
<gene>
    <name evidence="11" type="ORF">NQ315_002356</name>
</gene>
<dbReference type="PANTHER" id="PTHR45840:SF8">
    <property type="entry name" value="RHOMBOID PROTEASE"/>
    <property type="match status" value="1"/>
</dbReference>
<feature type="transmembrane region" description="Helical" evidence="9">
    <location>
        <begin position="231"/>
        <end position="248"/>
    </location>
</feature>
<feature type="domain" description="EF-hand" evidence="10">
    <location>
        <begin position="53"/>
        <end position="88"/>
    </location>
</feature>
<keyword evidence="5 9" id="KW-1133">Transmembrane helix</keyword>
<evidence type="ECO:0000256" key="6">
    <source>
        <dbReference type="ARBA" id="ARBA00023136"/>
    </source>
</evidence>
<dbReference type="PIRSF" id="PIRSF037470">
    <property type="entry name" value="Rhomboid"/>
    <property type="match status" value="1"/>
</dbReference>
<dbReference type="Pfam" id="PF13499">
    <property type="entry name" value="EF-hand_7"/>
    <property type="match status" value="1"/>
</dbReference>
<dbReference type="PROSITE" id="PS00018">
    <property type="entry name" value="EF_HAND_1"/>
    <property type="match status" value="1"/>
</dbReference>
<dbReference type="GO" id="GO:0016020">
    <property type="term" value="C:membrane"/>
    <property type="evidence" value="ECO:0007669"/>
    <property type="project" value="UniProtKB-SubCell"/>
</dbReference>
<feature type="active site" description="Nucleophile" evidence="8">
    <location>
        <position position="258"/>
    </location>
</feature>
<dbReference type="InterPro" id="IPR017213">
    <property type="entry name" value="Peptidase_S54_rhomboid_met"/>
</dbReference>
<dbReference type="InterPro" id="IPR002048">
    <property type="entry name" value="EF_hand_dom"/>
</dbReference>
<comment type="caution">
    <text evidence="11">The sequence shown here is derived from an EMBL/GenBank/DDBJ whole genome shotgun (WGS) entry which is preliminary data.</text>
</comment>
<dbReference type="InterPro" id="IPR011992">
    <property type="entry name" value="EF-hand-dom_pair"/>
</dbReference>
<evidence type="ECO:0000256" key="3">
    <source>
        <dbReference type="ARBA" id="ARBA00022692"/>
    </source>
</evidence>
<feature type="transmembrane region" description="Helical" evidence="9">
    <location>
        <begin position="345"/>
        <end position="367"/>
    </location>
</feature>
<dbReference type="InterPro" id="IPR018247">
    <property type="entry name" value="EF_Hand_1_Ca_BS"/>
</dbReference>
<organism evidence="11 12">
    <name type="scientific">Exocentrus adspersus</name>
    <dbReference type="NCBI Taxonomy" id="1586481"/>
    <lineage>
        <taxon>Eukaryota</taxon>
        <taxon>Metazoa</taxon>
        <taxon>Ecdysozoa</taxon>
        <taxon>Arthropoda</taxon>
        <taxon>Hexapoda</taxon>
        <taxon>Insecta</taxon>
        <taxon>Pterygota</taxon>
        <taxon>Neoptera</taxon>
        <taxon>Endopterygota</taxon>
        <taxon>Coleoptera</taxon>
        <taxon>Polyphaga</taxon>
        <taxon>Cucujiformia</taxon>
        <taxon>Chrysomeloidea</taxon>
        <taxon>Cerambycidae</taxon>
        <taxon>Lamiinae</taxon>
        <taxon>Acanthocinini</taxon>
        <taxon>Exocentrus</taxon>
    </lineage>
</organism>
<evidence type="ECO:0000313" key="11">
    <source>
        <dbReference type="EMBL" id="KAJ8917334.1"/>
    </source>
</evidence>
<evidence type="ECO:0000256" key="4">
    <source>
        <dbReference type="ARBA" id="ARBA00022837"/>
    </source>
</evidence>
<proteinExistence type="inferred from homology"/>
<feature type="transmembrane region" description="Helical" evidence="9">
    <location>
        <begin position="313"/>
        <end position="333"/>
    </location>
</feature>
<dbReference type="PANTHER" id="PTHR45840">
    <property type="entry name" value="RHOMBOID-RELATED PROTEIN"/>
    <property type="match status" value="1"/>
</dbReference>
<dbReference type="AlphaFoldDB" id="A0AAV8VSY2"/>
<keyword evidence="4" id="KW-0106">Calcium</keyword>
<dbReference type="GO" id="GO:0004252">
    <property type="term" value="F:serine-type endopeptidase activity"/>
    <property type="evidence" value="ECO:0007669"/>
    <property type="project" value="UniProtKB-UniRule"/>
</dbReference>
<feature type="active site" evidence="8">
    <location>
        <position position="318"/>
    </location>
</feature>
<dbReference type="EMBL" id="JANEYG010000034">
    <property type="protein sequence ID" value="KAJ8917334.1"/>
    <property type="molecule type" value="Genomic_DNA"/>
</dbReference>
<feature type="transmembrane region" description="Helical" evidence="9">
    <location>
        <begin position="281"/>
        <end position="301"/>
    </location>
</feature>
<dbReference type="CDD" id="cd00051">
    <property type="entry name" value="EFh"/>
    <property type="match status" value="1"/>
</dbReference>
<sequence length="374" mass="42699">MATDQKEAEGSSVKIKKAKHRYFKNVFEKHDSNNSGYIELKELQSMIRDNDEISKRLAEKILQLSDNDKDGRINYEEFVDMVHNEKFKDVFGHYLKATSKFVSSSASYMRFILPRQHRQRVSADGESVDEEDGLYEDQYDCCPPPIAMFLISVIEFACFLIDELNQANSTQTGTGLTAKIFIYSPYKRIECWRYLTYMFVHIGYLHLIVNLGVQLLLGVPLEMVHKWWRVLLVYFAGVAAGSLATSITDPTSHLAGASGGVYAMMTAHIATIIMNWNEMTFPGVILMMFLLITVADVGTSVYNRYWLKVHNHIGYAAHFAGAITGLLVGIWLLKNFVPTKKETYLWWFALVTYTILMGTMVVMNIAWTDHFVTL</sequence>
<dbReference type="Proteomes" id="UP001159042">
    <property type="component" value="Unassembled WGS sequence"/>
</dbReference>
<dbReference type="Gene3D" id="1.20.1540.10">
    <property type="entry name" value="Rhomboid-like"/>
    <property type="match status" value="1"/>
</dbReference>
<dbReference type="SMART" id="SM00054">
    <property type="entry name" value="EFh"/>
    <property type="match status" value="2"/>
</dbReference>
<comment type="similarity">
    <text evidence="2 7">Belongs to the peptidase S54 family.</text>
</comment>
<evidence type="ECO:0000256" key="2">
    <source>
        <dbReference type="ARBA" id="ARBA00009045"/>
    </source>
</evidence>
<evidence type="ECO:0000256" key="5">
    <source>
        <dbReference type="ARBA" id="ARBA00022989"/>
    </source>
</evidence>
<accession>A0AAV8VSY2</accession>
<feature type="transmembrane region" description="Helical" evidence="9">
    <location>
        <begin position="254"/>
        <end position="274"/>
    </location>
</feature>
<dbReference type="Gene3D" id="1.10.238.10">
    <property type="entry name" value="EF-hand"/>
    <property type="match status" value="1"/>
</dbReference>
<keyword evidence="12" id="KW-1185">Reference proteome</keyword>
<dbReference type="InterPro" id="IPR051739">
    <property type="entry name" value="Rhomboid_IM_Serine_Proteases"/>
</dbReference>